<sequence length="120" mass="13113">MGLVGRPMLVAVVLVVVEVAVAVAVVQTTGDVETGETVDEIRSDLDLVSAQRQVTLRRVAVLSAEAHKELLGRKQKRQVATPTQDIIADVHIRTDIEVGAEAEMMSALTRMKPLTNHRHR</sequence>
<feature type="chain" id="PRO_5040345267" description="Secreted protein" evidence="1">
    <location>
        <begin position="23"/>
        <end position="120"/>
    </location>
</feature>
<dbReference type="EMBL" id="CALOZG010000011">
    <property type="protein sequence ID" value="CAH4030822.1"/>
    <property type="molecule type" value="Genomic_DNA"/>
</dbReference>
<evidence type="ECO:0000313" key="3">
    <source>
        <dbReference type="Proteomes" id="UP001152562"/>
    </source>
</evidence>
<accession>A0A9P0TL95</accession>
<name>A0A9P0TL95_PIEBR</name>
<dbReference type="Proteomes" id="UP001152562">
    <property type="component" value="Unassembled WGS sequence"/>
</dbReference>
<protein>
    <recommendedName>
        <fullName evidence="4">Secreted protein</fullName>
    </recommendedName>
</protein>
<gene>
    <name evidence="2" type="ORF">PIBRA_LOCUS7429</name>
</gene>
<evidence type="ECO:0008006" key="4">
    <source>
        <dbReference type="Google" id="ProtNLM"/>
    </source>
</evidence>
<comment type="caution">
    <text evidence="2">The sequence shown here is derived from an EMBL/GenBank/DDBJ whole genome shotgun (WGS) entry which is preliminary data.</text>
</comment>
<feature type="signal peptide" evidence="1">
    <location>
        <begin position="1"/>
        <end position="22"/>
    </location>
</feature>
<reference evidence="2" key="1">
    <citation type="submission" date="2022-05" db="EMBL/GenBank/DDBJ databases">
        <authorList>
            <person name="Okamura Y."/>
        </authorList>
    </citation>
    <scope>NUCLEOTIDE SEQUENCE</scope>
</reference>
<keyword evidence="3" id="KW-1185">Reference proteome</keyword>
<keyword evidence="1" id="KW-0732">Signal</keyword>
<organism evidence="2 3">
    <name type="scientific">Pieris brassicae</name>
    <name type="common">White butterfly</name>
    <name type="synonym">Large white butterfly</name>
    <dbReference type="NCBI Taxonomy" id="7116"/>
    <lineage>
        <taxon>Eukaryota</taxon>
        <taxon>Metazoa</taxon>
        <taxon>Ecdysozoa</taxon>
        <taxon>Arthropoda</taxon>
        <taxon>Hexapoda</taxon>
        <taxon>Insecta</taxon>
        <taxon>Pterygota</taxon>
        <taxon>Neoptera</taxon>
        <taxon>Endopterygota</taxon>
        <taxon>Lepidoptera</taxon>
        <taxon>Glossata</taxon>
        <taxon>Ditrysia</taxon>
        <taxon>Papilionoidea</taxon>
        <taxon>Pieridae</taxon>
        <taxon>Pierinae</taxon>
        <taxon>Pieris</taxon>
    </lineage>
</organism>
<proteinExistence type="predicted"/>
<dbReference type="AlphaFoldDB" id="A0A9P0TL95"/>
<evidence type="ECO:0000313" key="2">
    <source>
        <dbReference type="EMBL" id="CAH4030822.1"/>
    </source>
</evidence>
<evidence type="ECO:0000256" key="1">
    <source>
        <dbReference type="SAM" id="SignalP"/>
    </source>
</evidence>